<sequence length="260" mass="28292">MAGSLFAVLIDLSGTVYDDDAPIGAAIEAVNRLRRNPRARIRFVTNTTKESISRLHARLVRIGFTIDRDEIFTSLTAAKRFVLQHQLRPMLLLEDVAAEDFEGINRTNPNAVVVGLAPSQLNAERMNEAFRLIQGGAQLVAVYKARYCKRPAGLALGPGPFIQALEYAADTKATVVGKPEKGFFLYALESLEAKISPERCVMIGDGARDDIQGAVDAGMIGILVKTGKYRPGDELTIEGGAFLCDDIAAAVELIERQLFL</sequence>
<dbReference type="Gene3D" id="3.40.50.1000">
    <property type="entry name" value="HAD superfamily/HAD-like"/>
    <property type="match status" value="2"/>
</dbReference>
<keyword evidence="15" id="KW-1185">Reference proteome</keyword>
<dbReference type="Proteomes" id="UP000887566">
    <property type="component" value="Unplaced"/>
</dbReference>
<evidence type="ECO:0000256" key="13">
    <source>
        <dbReference type="ARBA" id="ARBA00039666"/>
    </source>
</evidence>
<accession>A0A914W991</accession>
<dbReference type="InterPro" id="IPR036412">
    <property type="entry name" value="HAD-like_sf"/>
</dbReference>
<dbReference type="FunFam" id="3.40.50.1000:FF:000051">
    <property type="entry name" value="Phospholysine phosphohistidine inorganic pyrophosphate phosphatase"/>
    <property type="match status" value="1"/>
</dbReference>
<evidence type="ECO:0000256" key="10">
    <source>
        <dbReference type="ARBA" id="ARBA00023242"/>
    </source>
</evidence>
<dbReference type="PANTHER" id="PTHR19288:SF46">
    <property type="entry name" value="HALOACID DEHALOGENASE-LIKE HYDROLASE DOMAIN-CONTAINING PROTEIN 2"/>
    <property type="match status" value="1"/>
</dbReference>
<comment type="subcellular location">
    <subcellularLocation>
        <location evidence="3">Cytoplasm</location>
    </subcellularLocation>
    <subcellularLocation>
        <location evidence="2">Nucleus</location>
    </subcellularLocation>
</comment>
<comment type="cofactor">
    <cofactor evidence="1">
        <name>Mg(2+)</name>
        <dbReference type="ChEBI" id="CHEBI:18420"/>
    </cofactor>
</comment>
<dbReference type="PANTHER" id="PTHR19288">
    <property type="entry name" value="4-NITROPHENYLPHOSPHATASE-RELATED"/>
    <property type="match status" value="1"/>
</dbReference>
<evidence type="ECO:0000256" key="9">
    <source>
        <dbReference type="ARBA" id="ARBA00022842"/>
    </source>
</evidence>
<evidence type="ECO:0000256" key="11">
    <source>
        <dbReference type="ARBA" id="ARBA00037258"/>
    </source>
</evidence>
<evidence type="ECO:0000256" key="8">
    <source>
        <dbReference type="ARBA" id="ARBA00022801"/>
    </source>
</evidence>
<evidence type="ECO:0000256" key="2">
    <source>
        <dbReference type="ARBA" id="ARBA00004123"/>
    </source>
</evidence>
<reference evidence="16" key="1">
    <citation type="submission" date="2022-11" db="UniProtKB">
        <authorList>
            <consortium name="WormBaseParasite"/>
        </authorList>
    </citation>
    <scope>IDENTIFICATION</scope>
</reference>
<dbReference type="NCBIfam" id="TIGR01458">
    <property type="entry name" value="HAD-SF-IIA-hyp3"/>
    <property type="match status" value="1"/>
</dbReference>
<evidence type="ECO:0000256" key="4">
    <source>
        <dbReference type="ARBA" id="ARBA00007958"/>
    </source>
</evidence>
<dbReference type="Pfam" id="PF13242">
    <property type="entry name" value="Hydrolase_like"/>
    <property type="match status" value="1"/>
</dbReference>
<comment type="catalytic activity">
    <reaction evidence="14">
        <text>diphosphate + H2O = 2 phosphate + H(+)</text>
        <dbReference type="Rhea" id="RHEA:24576"/>
        <dbReference type="ChEBI" id="CHEBI:15377"/>
        <dbReference type="ChEBI" id="CHEBI:15378"/>
        <dbReference type="ChEBI" id="CHEBI:33019"/>
        <dbReference type="ChEBI" id="CHEBI:43474"/>
        <dbReference type="EC" id="3.6.1.1"/>
    </reaction>
</comment>
<dbReference type="InterPro" id="IPR006357">
    <property type="entry name" value="HAD-SF_hydro_IIA"/>
</dbReference>
<dbReference type="AlphaFoldDB" id="A0A914W991"/>
<proteinExistence type="inferred from homology"/>
<dbReference type="InterPro" id="IPR023214">
    <property type="entry name" value="HAD_sf"/>
</dbReference>
<dbReference type="GO" id="GO:0004427">
    <property type="term" value="F:inorganic diphosphate phosphatase activity"/>
    <property type="evidence" value="ECO:0007669"/>
    <property type="project" value="UniProtKB-EC"/>
</dbReference>
<comment type="function">
    <text evidence="11">Phosphatase that hydrolyzes imidodiphosphate, 3-phosphohistidine and 6-phospholysine. Has broad substrate specificity and can also hydrolyze inorganic diphosphate, but with lower efficiency.</text>
</comment>
<dbReference type="InterPro" id="IPR006355">
    <property type="entry name" value="LHPP/HDHD2"/>
</dbReference>
<evidence type="ECO:0000256" key="5">
    <source>
        <dbReference type="ARBA" id="ARBA00012146"/>
    </source>
</evidence>
<evidence type="ECO:0000256" key="7">
    <source>
        <dbReference type="ARBA" id="ARBA00022723"/>
    </source>
</evidence>
<evidence type="ECO:0000256" key="6">
    <source>
        <dbReference type="ARBA" id="ARBA00022490"/>
    </source>
</evidence>
<dbReference type="GO" id="GO:0016791">
    <property type="term" value="F:phosphatase activity"/>
    <property type="evidence" value="ECO:0007669"/>
    <property type="project" value="InterPro"/>
</dbReference>
<dbReference type="EC" id="3.6.1.1" evidence="5"/>
<evidence type="ECO:0000256" key="1">
    <source>
        <dbReference type="ARBA" id="ARBA00001946"/>
    </source>
</evidence>
<protein>
    <recommendedName>
        <fullName evidence="13">Haloacid dehalogenase-like hydrolase domain-containing protein 2</fullName>
        <ecNumber evidence="5">3.6.1.1</ecNumber>
    </recommendedName>
    <alternativeName>
        <fullName evidence="12">Phospholysine phosphohistidine inorganic pyrophosphate phosphatase</fullName>
    </alternativeName>
</protein>
<keyword evidence="8" id="KW-0378">Hydrolase</keyword>
<keyword evidence="10" id="KW-0539">Nucleus</keyword>
<keyword evidence="9" id="KW-0460">Magnesium</keyword>
<evidence type="ECO:0000256" key="3">
    <source>
        <dbReference type="ARBA" id="ARBA00004496"/>
    </source>
</evidence>
<evidence type="ECO:0000313" key="16">
    <source>
        <dbReference type="WBParaSite" id="PSAMB.scaffold357size68506.g5169.t1"/>
    </source>
</evidence>
<dbReference type="Pfam" id="PF13344">
    <property type="entry name" value="Hydrolase_6"/>
    <property type="match status" value="1"/>
</dbReference>
<dbReference type="GO" id="GO:0046872">
    <property type="term" value="F:metal ion binding"/>
    <property type="evidence" value="ECO:0007669"/>
    <property type="project" value="UniProtKB-KW"/>
</dbReference>
<evidence type="ECO:0000256" key="14">
    <source>
        <dbReference type="ARBA" id="ARBA00047820"/>
    </source>
</evidence>
<evidence type="ECO:0000256" key="12">
    <source>
        <dbReference type="ARBA" id="ARBA00039357"/>
    </source>
</evidence>
<evidence type="ECO:0000313" key="15">
    <source>
        <dbReference type="Proteomes" id="UP000887566"/>
    </source>
</evidence>
<dbReference type="NCBIfam" id="TIGR01460">
    <property type="entry name" value="HAD-SF-IIA"/>
    <property type="match status" value="1"/>
</dbReference>
<organism evidence="15 16">
    <name type="scientific">Plectus sambesii</name>
    <dbReference type="NCBI Taxonomy" id="2011161"/>
    <lineage>
        <taxon>Eukaryota</taxon>
        <taxon>Metazoa</taxon>
        <taxon>Ecdysozoa</taxon>
        <taxon>Nematoda</taxon>
        <taxon>Chromadorea</taxon>
        <taxon>Plectida</taxon>
        <taxon>Plectina</taxon>
        <taxon>Plectoidea</taxon>
        <taxon>Plectidae</taxon>
        <taxon>Plectus</taxon>
    </lineage>
</organism>
<dbReference type="GO" id="GO:0005737">
    <property type="term" value="C:cytoplasm"/>
    <property type="evidence" value="ECO:0007669"/>
    <property type="project" value="UniProtKB-SubCell"/>
</dbReference>
<dbReference type="WBParaSite" id="PSAMB.scaffold357size68506.g5169.t1">
    <property type="protein sequence ID" value="PSAMB.scaffold357size68506.g5169.t1"/>
    <property type="gene ID" value="PSAMB.scaffold357size68506.g5169"/>
</dbReference>
<keyword evidence="7" id="KW-0479">Metal-binding</keyword>
<keyword evidence="6" id="KW-0963">Cytoplasm</keyword>
<dbReference type="GO" id="GO:0005634">
    <property type="term" value="C:nucleus"/>
    <property type="evidence" value="ECO:0007669"/>
    <property type="project" value="UniProtKB-SubCell"/>
</dbReference>
<name>A0A914W991_9BILA</name>
<dbReference type="SUPFAM" id="SSF56784">
    <property type="entry name" value="HAD-like"/>
    <property type="match status" value="1"/>
</dbReference>
<comment type="similarity">
    <text evidence="4">Belongs to the HAD-like hydrolase superfamily.</text>
</comment>